<dbReference type="SMART" id="SM00647">
    <property type="entry name" value="IBR"/>
    <property type="match status" value="2"/>
</dbReference>
<dbReference type="PROSITE" id="PS50089">
    <property type="entry name" value="ZF_RING_2"/>
    <property type="match status" value="1"/>
</dbReference>
<dbReference type="EMBL" id="ML976986">
    <property type="protein sequence ID" value="KAF1958847.1"/>
    <property type="molecule type" value="Genomic_DNA"/>
</dbReference>
<dbReference type="Gene3D" id="3.30.40.10">
    <property type="entry name" value="Zinc/RING finger domain, C3HC4 (zinc finger)"/>
    <property type="match status" value="1"/>
</dbReference>
<feature type="domain" description="RING-type" evidence="12">
    <location>
        <begin position="227"/>
        <end position="455"/>
    </location>
</feature>
<dbReference type="OrthoDB" id="1431934at2759"/>
<comment type="catalytic activity">
    <reaction evidence="1">
        <text>[E2 ubiquitin-conjugating enzyme]-S-ubiquitinyl-L-cysteine + [acceptor protein]-L-lysine = [E2 ubiquitin-conjugating enzyme]-L-cysteine + [acceptor protein]-N(6)-ubiquitinyl-L-lysine.</text>
        <dbReference type="EC" id="2.3.2.31"/>
    </reaction>
</comment>
<dbReference type="Pfam" id="PF22191">
    <property type="entry name" value="IBR_1"/>
    <property type="match status" value="1"/>
</dbReference>
<evidence type="ECO:0000256" key="1">
    <source>
        <dbReference type="ARBA" id="ARBA00001798"/>
    </source>
</evidence>
<keyword evidence="7" id="KW-0833">Ubl conjugation pathway</keyword>
<evidence type="ECO:0000256" key="7">
    <source>
        <dbReference type="ARBA" id="ARBA00022786"/>
    </source>
</evidence>
<evidence type="ECO:0000256" key="4">
    <source>
        <dbReference type="ARBA" id="ARBA00022723"/>
    </source>
</evidence>
<feature type="compositionally biased region" description="Basic and acidic residues" evidence="10">
    <location>
        <begin position="138"/>
        <end position="151"/>
    </location>
</feature>
<evidence type="ECO:0000313" key="13">
    <source>
        <dbReference type="EMBL" id="KAF1958847.1"/>
    </source>
</evidence>
<feature type="compositionally biased region" description="Basic and acidic residues" evidence="10">
    <location>
        <begin position="106"/>
        <end position="130"/>
    </location>
</feature>
<evidence type="ECO:0000256" key="6">
    <source>
        <dbReference type="ARBA" id="ARBA00022771"/>
    </source>
</evidence>
<reference evidence="13" key="1">
    <citation type="journal article" date="2020" name="Stud. Mycol.">
        <title>101 Dothideomycetes genomes: a test case for predicting lifestyles and emergence of pathogens.</title>
        <authorList>
            <person name="Haridas S."/>
            <person name="Albert R."/>
            <person name="Binder M."/>
            <person name="Bloem J."/>
            <person name="Labutti K."/>
            <person name="Salamov A."/>
            <person name="Andreopoulos B."/>
            <person name="Baker S."/>
            <person name="Barry K."/>
            <person name="Bills G."/>
            <person name="Bluhm B."/>
            <person name="Cannon C."/>
            <person name="Castanera R."/>
            <person name="Culley D."/>
            <person name="Daum C."/>
            <person name="Ezra D."/>
            <person name="Gonzalez J."/>
            <person name="Henrissat B."/>
            <person name="Kuo A."/>
            <person name="Liang C."/>
            <person name="Lipzen A."/>
            <person name="Lutzoni F."/>
            <person name="Magnuson J."/>
            <person name="Mondo S."/>
            <person name="Nolan M."/>
            <person name="Ohm R."/>
            <person name="Pangilinan J."/>
            <person name="Park H.-J."/>
            <person name="Ramirez L."/>
            <person name="Alfaro M."/>
            <person name="Sun H."/>
            <person name="Tritt A."/>
            <person name="Yoshinaga Y."/>
            <person name="Zwiers L.-H."/>
            <person name="Turgeon B."/>
            <person name="Goodwin S."/>
            <person name="Spatafora J."/>
            <person name="Crous P."/>
            <person name="Grigoriev I."/>
        </authorList>
    </citation>
    <scope>NUCLEOTIDE SEQUENCE</scope>
    <source>
        <strain evidence="13">CBS 675.92</strain>
    </source>
</reference>
<evidence type="ECO:0000259" key="12">
    <source>
        <dbReference type="PROSITE" id="PS51873"/>
    </source>
</evidence>
<dbReference type="Pfam" id="PF01485">
    <property type="entry name" value="IBR"/>
    <property type="match status" value="1"/>
</dbReference>
<evidence type="ECO:0000256" key="9">
    <source>
        <dbReference type="PROSITE-ProRule" id="PRU00175"/>
    </source>
</evidence>
<dbReference type="EC" id="2.3.2.31" evidence="2"/>
<dbReference type="GO" id="GO:0016567">
    <property type="term" value="P:protein ubiquitination"/>
    <property type="evidence" value="ECO:0007669"/>
    <property type="project" value="InterPro"/>
</dbReference>
<evidence type="ECO:0000256" key="10">
    <source>
        <dbReference type="SAM" id="MobiDB-lite"/>
    </source>
</evidence>
<evidence type="ECO:0000256" key="5">
    <source>
        <dbReference type="ARBA" id="ARBA00022737"/>
    </source>
</evidence>
<feature type="compositionally biased region" description="Basic residues" evidence="10">
    <location>
        <begin position="22"/>
        <end position="31"/>
    </location>
</feature>
<keyword evidence="6 9" id="KW-0863">Zinc-finger</keyword>
<evidence type="ECO:0000256" key="2">
    <source>
        <dbReference type="ARBA" id="ARBA00012251"/>
    </source>
</evidence>
<dbReference type="Proteomes" id="UP000800035">
    <property type="component" value="Unassembled WGS sequence"/>
</dbReference>
<feature type="domain" description="RING-type" evidence="11">
    <location>
        <begin position="231"/>
        <end position="285"/>
    </location>
</feature>
<feature type="compositionally biased region" description="Basic and acidic residues" evidence="10">
    <location>
        <begin position="161"/>
        <end position="177"/>
    </location>
</feature>
<organism evidence="13 14">
    <name type="scientific">Byssothecium circinans</name>
    <dbReference type="NCBI Taxonomy" id="147558"/>
    <lineage>
        <taxon>Eukaryota</taxon>
        <taxon>Fungi</taxon>
        <taxon>Dikarya</taxon>
        <taxon>Ascomycota</taxon>
        <taxon>Pezizomycotina</taxon>
        <taxon>Dothideomycetes</taxon>
        <taxon>Pleosporomycetidae</taxon>
        <taxon>Pleosporales</taxon>
        <taxon>Massarineae</taxon>
        <taxon>Massarinaceae</taxon>
        <taxon>Byssothecium</taxon>
    </lineage>
</organism>
<evidence type="ECO:0000313" key="14">
    <source>
        <dbReference type="Proteomes" id="UP000800035"/>
    </source>
</evidence>
<dbReference type="Gene3D" id="1.20.120.1750">
    <property type="match status" value="1"/>
</dbReference>
<feature type="region of interest" description="Disordered" evidence="10">
    <location>
        <begin position="1"/>
        <end position="194"/>
    </location>
</feature>
<dbReference type="InterPro" id="IPR044066">
    <property type="entry name" value="TRIAD_supradom"/>
</dbReference>
<dbReference type="SMART" id="SM00184">
    <property type="entry name" value="RING"/>
    <property type="match status" value="2"/>
</dbReference>
<dbReference type="PANTHER" id="PTHR11685">
    <property type="entry name" value="RBR FAMILY RING FINGER AND IBR DOMAIN-CONTAINING"/>
    <property type="match status" value="1"/>
</dbReference>
<dbReference type="PROSITE" id="PS51873">
    <property type="entry name" value="TRIAD"/>
    <property type="match status" value="1"/>
</dbReference>
<dbReference type="AlphaFoldDB" id="A0A6A5UCK8"/>
<proteinExistence type="predicted"/>
<dbReference type="InterPro" id="IPR031127">
    <property type="entry name" value="E3_UB_ligase_RBR"/>
</dbReference>
<name>A0A6A5UCK8_9PLEO</name>
<feature type="compositionally biased region" description="Basic and acidic residues" evidence="10">
    <location>
        <begin position="85"/>
        <end position="98"/>
    </location>
</feature>
<evidence type="ECO:0000256" key="8">
    <source>
        <dbReference type="ARBA" id="ARBA00022833"/>
    </source>
</evidence>
<sequence length="458" mass="52773">MGNISTRPTYAEPIFDRPPPISRRRHSHRLRQSSDSTTSDSEPRLSRPRLRSNDIGHEEWTQHRRRDTVSPDEFARHPNANAWAKKSEMHFAEKEHRNDPRRKHAQEKDRPTGQRPKAEILSKDSEERRARPQRSRSKHEPEPSKSGEGKSVRRRKPRHPGVADEHEKSAQELDHHERLSRRPRSKSASSVNRTDSMFASVSTHRQNNKFNDKVVQVSVIEVDDEICTRDCAICTDSRPLARFPKHSPTSSCTHPPRACRRCLRTWLTTSFKTKLWDQLTCPECSAQLQYADVKKCASRRVFEKYDELATKAAVEAIEGFRWCMVSNKRGKKRSGAGCGSGQVHGVGARMECIGCGSVQCVKHGVAWHEGDTCREYDYRTDSKIKKAEEAASKKWIEKTAKKCPSCKWNIEKVYGCDHMTCSKCRHEFCWQCFAAYEPIRKQGNHMHWDGCQYHSNNA</sequence>
<evidence type="ECO:0000256" key="3">
    <source>
        <dbReference type="ARBA" id="ARBA00022679"/>
    </source>
</evidence>
<dbReference type="SUPFAM" id="SSF57850">
    <property type="entry name" value="RING/U-box"/>
    <property type="match status" value="3"/>
</dbReference>
<dbReference type="InterPro" id="IPR001841">
    <property type="entry name" value="Znf_RING"/>
</dbReference>
<dbReference type="GO" id="GO:0061630">
    <property type="term" value="F:ubiquitin protein ligase activity"/>
    <property type="evidence" value="ECO:0007669"/>
    <property type="project" value="UniProtKB-EC"/>
</dbReference>
<evidence type="ECO:0000259" key="11">
    <source>
        <dbReference type="PROSITE" id="PS50089"/>
    </source>
</evidence>
<keyword evidence="4" id="KW-0479">Metal-binding</keyword>
<dbReference type="InterPro" id="IPR002867">
    <property type="entry name" value="IBR_dom"/>
</dbReference>
<keyword evidence="3" id="KW-0808">Transferase</keyword>
<feature type="compositionally biased region" description="Basic and acidic residues" evidence="10">
    <location>
        <begin position="41"/>
        <end position="76"/>
    </location>
</feature>
<accession>A0A6A5UCK8</accession>
<dbReference type="GO" id="GO:0008270">
    <property type="term" value="F:zinc ion binding"/>
    <property type="evidence" value="ECO:0007669"/>
    <property type="project" value="UniProtKB-KW"/>
</dbReference>
<protein>
    <recommendedName>
        <fullName evidence="2">RBR-type E3 ubiquitin transferase</fullName>
        <ecNumber evidence="2">2.3.2.31</ecNumber>
    </recommendedName>
</protein>
<keyword evidence="14" id="KW-1185">Reference proteome</keyword>
<keyword evidence="5" id="KW-0677">Repeat</keyword>
<dbReference type="InterPro" id="IPR013083">
    <property type="entry name" value="Znf_RING/FYVE/PHD"/>
</dbReference>
<keyword evidence="8" id="KW-0862">Zinc</keyword>
<gene>
    <name evidence="13" type="ORF">CC80DRAFT_490632</name>
</gene>